<feature type="signal peptide" evidence="2">
    <location>
        <begin position="1"/>
        <end position="23"/>
    </location>
</feature>
<accession>A0A5Q4Z363</accession>
<feature type="chain" id="PRO_5024843124" evidence="2">
    <location>
        <begin position="24"/>
        <end position="105"/>
    </location>
</feature>
<keyword evidence="4" id="KW-1185">Reference proteome</keyword>
<reference evidence="3 4" key="1">
    <citation type="submission" date="2019-08" db="EMBL/GenBank/DDBJ databases">
        <authorList>
            <person name="Herpell B J."/>
        </authorList>
    </citation>
    <scope>NUCLEOTIDE SEQUENCE [LARGE SCALE GENOMIC DNA]</scope>
    <source>
        <strain evidence="4">Msb3</strain>
    </source>
</reference>
<dbReference type="KEGG" id="pdio:PDMSB3_1156.1"/>
<dbReference type="Proteomes" id="UP000325811">
    <property type="component" value="Chromosome II"/>
</dbReference>
<feature type="compositionally biased region" description="Polar residues" evidence="1">
    <location>
        <begin position="79"/>
        <end position="88"/>
    </location>
</feature>
<name>A0A5Q4Z363_9BURK</name>
<dbReference type="RefSeq" id="WP_007176813.1">
    <property type="nucleotide sequence ID" value="NZ_LR699554.1"/>
</dbReference>
<evidence type="ECO:0000313" key="3">
    <source>
        <dbReference type="EMBL" id="VVD32454.1"/>
    </source>
</evidence>
<sequence length="105" mass="9877">MTTVKGGIVATALMLGFAAAAHAQLVARPGNAGAGGMSGLQSSGIGNMSGAPATGLGTSPAPAVGRVGGAGTGPALSNMRANGTSLNMNPDPRAPNLAGKALPQN</sequence>
<evidence type="ECO:0000256" key="1">
    <source>
        <dbReference type="SAM" id="MobiDB-lite"/>
    </source>
</evidence>
<evidence type="ECO:0000313" key="4">
    <source>
        <dbReference type="Proteomes" id="UP000325811"/>
    </source>
</evidence>
<feature type="region of interest" description="Disordered" evidence="1">
    <location>
        <begin position="51"/>
        <end position="105"/>
    </location>
</feature>
<proteinExistence type="predicted"/>
<protein>
    <submittedName>
        <fullName evidence="3">Uncharacterized protein</fullName>
    </submittedName>
</protein>
<evidence type="ECO:0000256" key="2">
    <source>
        <dbReference type="SAM" id="SignalP"/>
    </source>
</evidence>
<dbReference type="EMBL" id="LR699554">
    <property type="protein sequence ID" value="VVD32454.1"/>
    <property type="molecule type" value="Genomic_DNA"/>
</dbReference>
<keyword evidence="2" id="KW-0732">Signal</keyword>
<gene>
    <name evidence="3" type="ORF">PDMSB3_1156</name>
</gene>
<organism evidence="3 4">
    <name type="scientific">Paraburkholderia dioscoreae</name>
    <dbReference type="NCBI Taxonomy" id="2604047"/>
    <lineage>
        <taxon>Bacteria</taxon>
        <taxon>Pseudomonadati</taxon>
        <taxon>Pseudomonadota</taxon>
        <taxon>Betaproteobacteria</taxon>
        <taxon>Burkholderiales</taxon>
        <taxon>Burkholderiaceae</taxon>
        <taxon>Paraburkholderia</taxon>
    </lineage>
</organism>
<dbReference type="AlphaFoldDB" id="A0A5Q4Z363"/>